<name>A0A7K1UZG9_9NOCA</name>
<dbReference type="RefSeq" id="WP_328602099.1">
    <property type="nucleotide sequence ID" value="NZ_WRPP01000004.1"/>
</dbReference>
<feature type="region of interest" description="Disordered" evidence="1">
    <location>
        <begin position="33"/>
        <end position="53"/>
    </location>
</feature>
<evidence type="ECO:0000256" key="1">
    <source>
        <dbReference type="SAM" id="MobiDB-lite"/>
    </source>
</evidence>
<keyword evidence="4" id="KW-1185">Reference proteome</keyword>
<proteinExistence type="predicted"/>
<comment type="caution">
    <text evidence="3">The sequence shown here is derived from an EMBL/GenBank/DDBJ whole genome shotgun (WGS) entry which is preliminary data.</text>
</comment>
<dbReference type="InterPro" id="IPR029058">
    <property type="entry name" value="AB_hydrolase_fold"/>
</dbReference>
<dbReference type="SUPFAM" id="SSF53474">
    <property type="entry name" value="alpha/beta-Hydrolases"/>
    <property type="match status" value="1"/>
</dbReference>
<keyword evidence="2" id="KW-0732">Signal</keyword>
<gene>
    <name evidence="3" type="ORF">GPX89_20805</name>
</gene>
<dbReference type="InterPro" id="IPR050583">
    <property type="entry name" value="Mycobacterial_A85_antigen"/>
</dbReference>
<reference evidence="3 4" key="1">
    <citation type="submission" date="2019-12" db="EMBL/GenBank/DDBJ databases">
        <title>Nocardia sp. nov. ET3-3 isolated from soil.</title>
        <authorList>
            <person name="Kanchanasin P."/>
            <person name="Tanasupawat S."/>
            <person name="Yuki M."/>
            <person name="Kudo T."/>
        </authorList>
    </citation>
    <scope>NUCLEOTIDE SEQUENCE [LARGE SCALE GENOMIC DNA]</scope>
    <source>
        <strain evidence="3 4">ET3-3</strain>
    </source>
</reference>
<dbReference type="Gene3D" id="3.40.50.1820">
    <property type="entry name" value="alpha/beta hydrolase"/>
    <property type="match status" value="1"/>
</dbReference>
<organism evidence="3 4">
    <name type="scientific">Nocardia terrae</name>
    <dbReference type="NCBI Taxonomy" id="2675851"/>
    <lineage>
        <taxon>Bacteria</taxon>
        <taxon>Bacillati</taxon>
        <taxon>Actinomycetota</taxon>
        <taxon>Actinomycetes</taxon>
        <taxon>Mycobacteriales</taxon>
        <taxon>Nocardiaceae</taxon>
        <taxon>Nocardia</taxon>
    </lineage>
</organism>
<dbReference type="PANTHER" id="PTHR48098:SF1">
    <property type="entry name" value="DIACYLGLYCEROL ACYLTRANSFERASE_MYCOLYLTRANSFERASE AG85A"/>
    <property type="match status" value="1"/>
</dbReference>
<accession>A0A7K1UZG9</accession>
<protein>
    <submittedName>
        <fullName evidence="3">Esterase family protein</fullName>
    </submittedName>
</protein>
<evidence type="ECO:0000256" key="2">
    <source>
        <dbReference type="SAM" id="SignalP"/>
    </source>
</evidence>
<dbReference type="Proteomes" id="UP000466794">
    <property type="component" value="Unassembled WGS sequence"/>
</dbReference>
<feature type="signal peptide" evidence="2">
    <location>
        <begin position="1"/>
        <end position="25"/>
    </location>
</feature>
<dbReference type="InterPro" id="IPR000801">
    <property type="entry name" value="Esterase-like"/>
</dbReference>
<dbReference type="PANTHER" id="PTHR48098">
    <property type="entry name" value="ENTEROCHELIN ESTERASE-RELATED"/>
    <property type="match status" value="1"/>
</dbReference>
<sequence>MVRRRAFRLLGALAGAILVAGSAIAEAPLALTDPPVETGSNEESPPGVDPVHPGQARVERVEPLGGNLFDVFVASPAMGRTVRIQVLLPARHDAPRPTVYMLDGRSAAPDVNNWTARGDALRFFADKTVNVVFTLGGPASYYTDWLRSDPKLGTNRWETFLTRELPPLIDASFGGDGSNGLEGVSMGAEAAMMLATRNPGLYRAVAAHSGCYAMSSDFGQAQARAVVGTFGGDPDNMFGPSDNPQWAAHDVVAHAEALRGKAIYLSSGSGVPGEHEAPGNPDLRNAVLFGGPIEAGADMCTRQLADRLTQLGIPATVNRRPVGTHSWPYWADELPRSWPTMAAGLGLG</sequence>
<dbReference type="AlphaFoldDB" id="A0A7K1UZG9"/>
<dbReference type="EMBL" id="WRPP01000004">
    <property type="protein sequence ID" value="MVU79671.1"/>
    <property type="molecule type" value="Genomic_DNA"/>
</dbReference>
<feature type="chain" id="PRO_5029729627" evidence="2">
    <location>
        <begin position="26"/>
        <end position="348"/>
    </location>
</feature>
<evidence type="ECO:0000313" key="4">
    <source>
        <dbReference type="Proteomes" id="UP000466794"/>
    </source>
</evidence>
<evidence type="ECO:0000313" key="3">
    <source>
        <dbReference type="EMBL" id="MVU79671.1"/>
    </source>
</evidence>
<dbReference type="Pfam" id="PF00756">
    <property type="entry name" value="Esterase"/>
    <property type="match status" value="1"/>
</dbReference>
<dbReference type="GO" id="GO:0016747">
    <property type="term" value="F:acyltransferase activity, transferring groups other than amino-acyl groups"/>
    <property type="evidence" value="ECO:0007669"/>
    <property type="project" value="TreeGrafter"/>
</dbReference>